<dbReference type="EMBL" id="VEPZ02001677">
    <property type="protein sequence ID" value="KAE8663450.1"/>
    <property type="molecule type" value="Genomic_DNA"/>
</dbReference>
<proteinExistence type="inferred from homology"/>
<name>A0A6A2X3Y1_HIBSY</name>
<protein>
    <submittedName>
        <fullName evidence="4">Anther-specific protein LAT52</fullName>
    </submittedName>
</protein>
<comment type="caution">
    <text evidence="4">The sequence shown here is derived from an EMBL/GenBank/DDBJ whole genome shotgun (WGS) entry which is preliminary data.</text>
</comment>
<feature type="chain" id="PRO_5025360531" evidence="3">
    <location>
        <begin position="26"/>
        <end position="167"/>
    </location>
</feature>
<dbReference type="Proteomes" id="UP000436088">
    <property type="component" value="Unassembled WGS sequence"/>
</dbReference>
<keyword evidence="3" id="KW-0732">Signal</keyword>
<comment type="similarity">
    <text evidence="1">Belongs to the Ole e I family.</text>
</comment>
<keyword evidence="2" id="KW-1015">Disulfide bond</keyword>
<feature type="signal peptide" evidence="3">
    <location>
        <begin position="1"/>
        <end position="25"/>
    </location>
</feature>
<evidence type="ECO:0000313" key="4">
    <source>
        <dbReference type="EMBL" id="KAE8663450.1"/>
    </source>
</evidence>
<evidence type="ECO:0000256" key="2">
    <source>
        <dbReference type="ARBA" id="ARBA00023157"/>
    </source>
</evidence>
<evidence type="ECO:0000256" key="3">
    <source>
        <dbReference type="SAM" id="SignalP"/>
    </source>
</evidence>
<reference evidence="4" key="1">
    <citation type="submission" date="2019-09" db="EMBL/GenBank/DDBJ databases">
        <title>Draft genome information of white flower Hibiscus syriacus.</title>
        <authorList>
            <person name="Kim Y.-M."/>
        </authorList>
    </citation>
    <scope>NUCLEOTIDE SEQUENCE [LARGE SCALE GENOMIC DNA]</scope>
    <source>
        <strain evidence="4">YM2019G1</strain>
    </source>
</reference>
<gene>
    <name evidence="4" type="ORF">F3Y22_tig00112968pilonHSYRG00013</name>
</gene>
<dbReference type="AlphaFoldDB" id="A0A6A2X3Y1"/>
<sequence>MAKASLMALVLKAVCISCLSSFALAAEKLNVVGKVYCDTCRVEFETKLSEPISGATVKLECKKEKDDAVTFSREAVTNATGGYNIPVEGDHDEEICSVRVDKSPRPDCNERMEAWEKSRVELSGNDGLADPTRTANNLGFKKKEALPGCTQVLKEMGFPMGKVEPVP</sequence>
<dbReference type="PANTHER" id="PTHR31614:SF20">
    <property type="entry name" value="POLLEN PROTEIN OLE E I-LIKE PROTEIN"/>
    <property type="match status" value="1"/>
</dbReference>
<dbReference type="Pfam" id="PF01190">
    <property type="entry name" value="Pollen_Ole_e_1"/>
    <property type="match status" value="1"/>
</dbReference>
<dbReference type="InterPro" id="IPR006041">
    <property type="entry name" value="Pollen_Ole_e1_allergen"/>
</dbReference>
<accession>A0A6A2X3Y1</accession>
<keyword evidence="5" id="KW-1185">Reference proteome</keyword>
<evidence type="ECO:0000313" key="5">
    <source>
        <dbReference type="Proteomes" id="UP000436088"/>
    </source>
</evidence>
<dbReference type="OrthoDB" id="1888725at2759"/>
<dbReference type="PANTHER" id="PTHR31614">
    <property type="entry name" value="PROTEIN DOWNSTREAM OF FLC-RELATED"/>
    <property type="match status" value="1"/>
</dbReference>
<evidence type="ECO:0000256" key="1">
    <source>
        <dbReference type="ARBA" id="ARBA00010049"/>
    </source>
</evidence>
<organism evidence="4 5">
    <name type="scientific">Hibiscus syriacus</name>
    <name type="common">Rose of Sharon</name>
    <dbReference type="NCBI Taxonomy" id="106335"/>
    <lineage>
        <taxon>Eukaryota</taxon>
        <taxon>Viridiplantae</taxon>
        <taxon>Streptophyta</taxon>
        <taxon>Embryophyta</taxon>
        <taxon>Tracheophyta</taxon>
        <taxon>Spermatophyta</taxon>
        <taxon>Magnoliopsida</taxon>
        <taxon>eudicotyledons</taxon>
        <taxon>Gunneridae</taxon>
        <taxon>Pentapetalae</taxon>
        <taxon>rosids</taxon>
        <taxon>malvids</taxon>
        <taxon>Malvales</taxon>
        <taxon>Malvaceae</taxon>
        <taxon>Malvoideae</taxon>
        <taxon>Hibiscus</taxon>
    </lineage>
</organism>